<dbReference type="EMBL" id="KB202953">
    <property type="protein sequence ID" value="ESO87191.1"/>
    <property type="molecule type" value="Genomic_DNA"/>
</dbReference>
<dbReference type="GO" id="GO:0031941">
    <property type="term" value="C:filamentous actin"/>
    <property type="evidence" value="ECO:0007669"/>
    <property type="project" value="TreeGrafter"/>
</dbReference>
<dbReference type="SMART" id="SM00228">
    <property type="entry name" value="PDZ"/>
    <property type="match status" value="1"/>
</dbReference>
<organism evidence="6 7">
    <name type="scientific">Lottia gigantea</name>
    <name type="common">Giant owl limpet</name>
    <dbReference type="NCBI Taxonomy" id="225164"/>
    <lineage>
        <taxon>Eukaryota</taxon>
        <taxon>Metazoa</taxon>
        <taxon>Spiralia</taxon>
        <taxon>Lophotrochozoa</taxon>
        <taxon>Mollusca</taxon>
        <taxon>Gastropoda</taxon>
        <taxon>Patellogastropoda</taxon>
        <taxon>Lottioidea</taxon>
        <taxon>Lottiidae</taxon>
        <taxon>Lottia</taxon>
    </lineage>
</organism>
<comment type="subcellular location">
    <subcellularLocation>
        <location evidence="1">Cytoplasm</location>
    </subcellularLocation>
</comment>
<evidence type="ECO:0000313" key="7">
    <source>
        <dbReference type="Proteomes" id="UP000030746"/>
    </source>
</evidence>
<dbReference type="OrthoDB" id="44841at2759"/>
<evidence type="ECO:0000313" key="6">
    <source>
        <dbReference type="EMBL" id="ESO87191.1"/>
    </source>
</evidence>
<dbReference type="STRING" id="225164.V4A1M1"/>
<dbReference type="InterPro" id="IPR006643">
    <property type="entry name" value="Zasp-like_motif"/>
</dbReference>
<dbReference type="PANTHER" id="PTHR24214">
    <property type="entry name" value="PDZ AND LIM DOMAIN PROTEIN ZASP"/>
    <property type="match status" value="1"/>
</dbReference>
<sequence length="180" mass="19606">LQVRLYRDSFATPWGFRLQGGKDLKQPLVVQRVSVIMFPAEGQLQRGDIIDSIGIKRGVDLSHKQAQDSLKHGGGQIELAVTSKYGGGGPTFGAEFGGTPASMPTQSGNYRPVEQYNMLNKVQGTPRLVPYDPPTSAQPHATSNNTYNEGTDPNVVHLQYNSPMGLYSNDKVQETIDSQS</sequence>
<protein>
    <recommendedName>
        <fullName evidence="5">PDZ domain-containing protein</fullName>
    </recommendedName>
</protein>
<evidence type="ECO:0000256" key="2">
    <source>
        <dbReference type="ARBA" id="ARBA00022490"/>
    </source>
</evidence>
<dbReference type="AlphaFoldDB" id="V4A1M1"/>
<proteinExistence type="predicted"/>
<evidence type="ECO:0000259" key="5">
    <source>
        <dbReference type="PROSITE" id="PS50106"/>
    </source>
</evidence>
<dbReference type="KEGG" id="lgi:LOTGIDRAFT_95070"/>
<dbReference type="Gene3D" id="2.30.42.10">
    <property type="match status" value="1"/>
</dbReference>
<dbReference type="InterPro" id="IPR031847">
    <property type="entry name" value="PDLI1-4/Zasp-like_mid"/>
</dbReference>
<dbReference type="Pfam" id="PF15936">
    <property type="entry name" value="DUF4749"/>
    <property type="match status" value="1"/>
</dbReference>
<dbReference type="GO" id="GO:0051371">
    <property type="term" value="F:muscle alpha-actinin binding"/>
    <property type="evidence" value="ECO:0007669"/>
    <property type="project" value="TreeGrafter"/>
</dbReference>
<feature type="compositionally biased region" description="Polar residues" evidence="4">
    <location>
        <begin position="135"/>
        <end position="151"/>
    </location>
</feature>
<feature type="domain" description="PDZ" evidence="5">
    <location>
        <begin position="2"/>
        <end position="85"/>
    </location>
</feature>
<dbReference type="SUPFAM" id="SSF50156">
    <property type="entry name" value="PDZ domain-like"/>
    <property type="match status" value="1"/>
</dbReference>
<dbReference type="InterPro" id="IPR001478">
    <property type="entry name" value="PDZ"/>
</dbReference>
<keyword evidence="7" id="KW-1185">Reference proteome</keyword>
<dbReference type="GO" id="GO:0001725">
    <property type="term" value="C:stress fiber"/>
    <property type="evidence" value="ECO:0007669"/>
    <property type="project" value="TreeGrafter"/>
</dbReference>
<dbReference type="SMART" id="SM00735">
    <property type="entry name" value="ZM"/>
    <property type="match status" value="1"/>
</dbReference>
<dbReference type="HOGENOM" id="CLU_103914_0_0_1"/>
<dbReference type="OMA" id="YSNDNIM"/>
<dbReference type="GO" id="GO:0005912">
    <property type="term" value="C:adherens junction"/>
    <property type="evidence" value="ECO:0007669"/>
    <property type="project" value="TreeGrafter"/>
</dbReference>
<feature type="region of interest" description="Disordered" evidence="4">
    <location>
        <begin position="132"/>
        <end position="152"/>
    </location>
</feature>
<keyword evidence="2" id="KW-0963">Cytoplasm</keyword>
<dbReference type="GO" id="GO:0030018">
    <property type="term" value="C:Z disc"/>
    <property type="evidence" value="ECO:0007669"/>
    <property type="project" value="TreeGrafter"/>
</dbReference>
<dbReference type="CTD" id="20253031"/>
<dbReference type="PROSITE" id="PS50106">
    <property type="entry name" value="PDZ"/>
    <property type="match status" value="1"/>
</dbReference>
<dbReference type="RefSeq" id="XP_009062139.1">
    <property type="nucleotide sequence ID" value="XM_009063891.1"/>
</dbReference>
<keyword evidence="3" id="KW-0479">Metal-binding</keyword>
<feature type="non-terminal residue" evidence="6">
    <location>
        <position position="1"/>
    </location>
</feature>
<dbReference type="PANTHER" id="PTHR24214:SF38">
    <property type="entry name" value="PDZ AND LIM DOMAIN PROTEIN ZASP-RELATED"/>
    <property type="match status" value="1"/>
</dbReference>
<dbReference type="InterPro" id="IPR036034">
    <property type="entry name" value="PDZ_sf"/>
</dbReference>
<keyword evidence="3" id="KW-0440">LIM domain</keyword>
<dbReference type="GeneID" id="20253031"/>
<reference evidence="6 7" key="1">
    <citation type="journal article" date="2013" name="Nature">
        <title>Insights into bilaterian evolution from three spiralian genomes.</title>
        <authorList>
            <person name="Simakov O."/>
            <person name="Marletaz F."/>
            <person name="Cho S.J."/>
            <person name="Edsinger-Gonzales E."/>
            <person name="Havlak P."/>
            <person name="Hellsten U."/>
            <person name="Kuo D.H."/>
            <person name="Larsson T."/>
            <person name="Lv J."/>
            <person name="Arendt D."/>
            <person name="Savage R."/>
            <person name="Osoegawa K."/>
            <person name="de Jong P."/>
            <person name="Grimwood J."/>
            <person name="Chapman J.A."/>
            <person name="Shapiro H."/>
            <person name="Aerts A."/>
            <person name="Otillar R.P."/>
            <person name="Terry A.Y."/>
            <person name="Boore J.L."/>
            <person name="Grigoriev I.V."/>
            <person name="Lindberg D.R."/>
            <person name="Seaver E.C."/>
            <person name="Weisblat D.A."/>
            <person name="Putnam N.H."/>
            <person name="Rokhsar D.S."/>
        </authorList>
    </citation>
    <scope>NUCLEOTIDE SEQUENCE [LARGE SCALE GENOMIC DNA]</scope>
</reference>
<feature type="non-terminal residue" evidence="6">
    <location>
        <position position="180"/>
    </location>
</feature>
<dbReference type="Proteomes" id="UP000030746">
    <property type="component" value="Unassembled WGS sequence"/>
</dbReference>
<dbReference type="InterPro" id="IPR050604">
    <property type="entry name" value="PDZ-LIM_domain"/>
</dbReference>
<dbReference type="Pfam" id="PF00595">
    <property type="entry name" value="PDZ"/>
    <property type="match status" value="1"/>
</dbReference>
<dbReference type="GO" id="GO:0061061">
    <property type="term" value="P:muscle structure development"/>
    <property type="evidence" value="ECO:0007669"/>
    <property type="project" value="TreeGrafter"/>
</dbReference>
<evidence type="ECO:0000256" key="3">
    <source>
        <dbReference type="ARBA" id="ARBA00023038"/>
    </source>
</evidence>
<keyword evidence="3" id="KW-0862">Zinc</keyword>
<dbReference type="GO" id="GO:0030036">
    <property type="term" value="P:actin cytoskeleton organization"/>
    <property type="evidence" value="ECO:0007669"/>
    <property type="project" value="TreeGrafter"/>
</dbReference>
<evidence type="ECO:0000256" key="4">
    <source>
        <dbReference type="SAM" id="MobiDB-lite"/>
    </source>
</evidence>
<name>V4A1M1_LOTGI</name>
<evidence type="ECO:0000256" key="1">
    <source>
        <dbReference type="ARBA" id="ARBA00004496"/>
    </source>
</evidence>
<dbReference type="GO" id="GO:0003779">
    <property type="term" value="F:actin binding"/>
    <property type="evidence" value="ECO:0007669"/>
    <property type="project" value="TreeGrafter"/>
</dbReference>
<gene>
    <name evidence="6" type="ORF">LOTGIDRAFT_95070</name>
</gene>
<accession>V4A1M1</accession>